<proteinExistence type="predicted"/>
<dbReference type="Gene3D" id="1.10.510.10">
    <property type="entry name" value="Transferase(Phosphotransferase) domain 1"/>
    <property type="match status" value="1"/>
</dbReference>
<dbReference type="PROSITE" id="PS50011">
    <property type="entry name" value="PROTEIN_KINASE_DOM"/>
    <property type="match status" value="1"/>
</dbReference>
<dbReference type="AlphaFoldDB" id="A0A835F8W4"/>
<dbReference type="GO" id="GO:0004672">
    <property type="term" value="F:protein kinase activity"/>
    <property type="evidence" value="ECO:0007669"/>
    <property type="project" value="InterPro"/>
</dbReference>
<sequence>MAPLACPEGVSFPGKVSSVAKSALKASERANRNKKTCQELAGNVRRIGDLMQSLQQQQPGIGIMEHPEMRTPLMELNETLQRAHDIVEDCSRGGCLRGLWAGGSRETRLNDVQSKITSFLLLFHIISYLDSTRLLNATNRFSIENLTENGPLFSLYKGRLDGKDVTIKKVSVFASVSGQQLPPSVSESELFKNEVRIVWELQHKNIVNLVGFCMERDNRILVYEYMQNGSLEDAILGIAFIAPEYMKEGIFSVKTDVYSFGTIVLEIISGQRWVIKLLFPGARKRRLSQQREMRRCVRVALLCIQEKPERRPDMVEVIRMLLSPKKAKTPFPRRPGYANARESSMYAGDRSTTNP</sequence>
<dbReference type="InterPro" id="IPR001245">
    <property type="entry name" value="Ser-Thr/Tyr_kinase_cat_dom"/>
</dbReference>
<dbReference type="InterPro" id="IPR000719">
    <property type="entry name" value="Prot_kinase_dom"/>
</dbReference>
<dbReference type="Proteomes" id="UP000636709">
    <property type="component" value="Unassembled WGS sequence"/>
</dbReference>
<keyword evidence="4" id="KW-1185">Reference proteome</keyword>
<dbReference type="Gene3D" id="3.30.200.20">
    <property type="entry name" value="Phosphorylase Kinase, domain 1"/>
    <property type="match status" value="1"/>
</dbReference>
<dbReference type="InterPro" id="IPR011009">
    <property type="entry name" value="Kinase-like_dom_sf"/>
</dbReference>
<dbReference type="EMBL" id="JACEFO010001605">
    <property type="protein sequence ID" value="KAF8731691.1"/>
    <property type="molecule type" value="Genomic_DNA"/>
</dbReference>
<dbReference type="OrthoDB" id="643722at2759"/>
<evidence type="ECO:0000313" key="4">
    <source>
        <dbReference type="Proteomes" id="UP000636709"/>
    </source>
</evidence>
<dbReference type="PANTHER" id="PTHR27006:SF606">
    <property type="entry name" value="INTERLEUKIN-1 RECEPTOR-ASSOCIATED KINASE 4"/>
    <property type="match status" value="1"/>
</dbReference>
<organism evidence="3 4">
    <name type="scientific">Digitaria exilis</name>
    <dbReference type="NCBI Taxonomy" id="1010633"/>
    <lineage>
        <taxon>Eukaryota</taxon>
        <taxon>Viridiplantae</taxon>
        <taxon>Streptophyta</taxon>
        <taxon>Embryophyta</taxon>
        <taxon>Tracheophyta</taxon>
        <taxon>Spermatophyta</taxon>
        <taxon>Magnoliopsida</taxon>
        <taxon>Liliopsida</taxon>
        <taxon>Poales</taxon>
        <taxon>Poaceae</taxon>
        <taxon>PACMAD clade</taxon>
        <taxon>Panicoideae</taxon>
        <taxon>Panicodae</taxon>
        <taxon>Paniceae</taxon>
        <taxon>Anthephorinae</taxon>
        <taxon>Digitaria</taxon>
    </lineage>
</organism>
<dbReference type="GO" id="GO:0007166">
    <property type="term" value="P:cell surface receptor signaling pathway"/>
    <property type="evidence" value="ECO:0007669"/>
    <property type="project" value="InterPro"/>
</dbReference>
<name>A0A835F8W4_9POAL</name>
<comment type="caution">
    <text evidence="3">The sequence shown here is derived from an EMBL/GenBank/DDBJ whole genome shotgun (WGS) entry which is preliminary data.</text>
</comment>
<evidence type="ECO:0000313" key="3">
    <source>
        <dbReference type="EMBL" id="KAF8731691.1"/>
    </source>
</evidence>
<dbReference type="PANTHER" id="PTHR27006">
    <property type="entry name" value="PROMASTIGOTE SURFACE ANTIGEN PROTEIN PSA"/>
    <property type="match status" value="1"/>
</dbReference>
<feature type="domain" description="Protein kinase" evidence="2">
    <location>
        <begin position="141"/>
        <end position="355"/>
    </location>
</feature>
<dbReference type="InterPro" id="IPR059179">
    <property type="entry name" value="MLKL-like_MCAfunc"/>
</dbReference>
<accession>A0A835F8W4</accession>
<feature type="region of interest" description="Disordered" evidence="1">
    <location>
        <begin position="327"/>
        <end position="355"/>
    </location>
</feature>
<dbReference type="Gene3D" id="1.20.930.20">
    <property type="entry name" value="Adaptor protein Cbl, N-terminal domain"/>
    <property type="match status" value="1"/>
</dbReference>
<protein>
    <recommendedName>
        <fullName evidence="2">Protein kinase domain-containing protein</fullName>
    </recommendedName>
</protein>
<dbReference type="SUPFAM" id="SSF56112">
    <property type="entry name" value="Protein kinase-like (PK-like)"/>
    <property type="match status" value="1"/>
</dbReference>
<evidence type="ECO:0000259" key="2">
    <source>
        <dbReference type="PROSITE" id="PS50011"/>
    </source>
</evidence>
<dbReference type="CDD" id="cd21037">
    <property type="entry name" value="MLKL_NTD"/>
    <property type="match status" value="1"/>
</dbReference>
<gene>
    <name evidence="3" type="ORF">HU200_015621</name>
</gene>
<reference evidence="3" key="1">
    <citation type="submission" date="2020-07" db="EMBL/GenBank/DDBJ databases">
        <title>Genome sequence and genetic diversity analysis of an under-domesticated orphan crop, white fonio (Digitaria exilis).</title>
        <authorList>
            <person name="Bennetzen J.L."/>
            <person name="Chen S."/>
            <person name="Ma X."/>
            <person name="Wang X."/>
            <person name="Yssel A.E.J."/>
            <person name="Chaluvadi S.R."/>
            <person name="Johnson M."/>
            <person name="Gangashetty P."/>
            <person name="Hamidou F."/>
            <person name="Sanogo M.D."/>
            <person name="Zwaenepoel A."/>
            <person name="Wallace J."/>
            <person name="Van De Peer Y."/>
            <person name="Van Deynze A."/>
        </authorList>
    </citation>
    <scope>NUCLEOTIDE SEQUENCE</scope>
    <source>
        <tissue evidence="3">Leaves</tissue>
    </source>
</reference>
<dbReference type="InterPro" id="IPR036537">
    <property type="entry name" value="Adaptor_Cbl_N_dom_sf"/>
</dbReference>
<dbReference type="Pfam" id="PF07714">
    <property type="entry name" value="PK_Tyr_Ser-Thr"/>
    <property type="match status" value="1"/>
</dbReference>
<dbReference type="GO" id="GO:0005524">
    <property type="term" value="F:ATP binding"/>
    <property type="evidence" value="ECO:0007669"/>
    <property type="project" value="InterPro"/>
</dbReference>
<evidence type="ECO:0000256" key="1">
    <source>
        <dbReference type="SAM" id="MobiDB-lite"/>
    </source>
</evidence>